<dbReference type="OrthoDB" id="75124at2759"/>
<evidence type="ECO:0000313" key="2">
    <source>
        <dbReference type="EMBL" id="EQC41957.1"/>
    </source>
</evidence>
<dbReference type="Proteomes" id="UP000030762">
    <property type="component" value="Unassembled WGS sequence"/>
</dbReference>
<evidence type="ECO:0000313" key="3">
    <source>
        <dbReference type="Proteomes" id="UP000030762"/>
    </source>
</evidence>
<dbReference type="AlphaFoldDB" id="T0SGF0"/>
<accession>T0SGF0</accession>
<proteinExistence type="predicted"/>
<evidence type="ECO:0000256" key="1">
    <source>
        <dbReference type="SAM" id="MobiDB-lite"/>
    </source>
</evidence>
<protein>
    <submittedName>
        <fullName evidence="2">Uncharacterized protein</fullName>
    </submittedName>
</protein>
<organism evidence="2 3">
    <name type="scientific">Saprolegnia diclina (strain VS20)</name>
    <dbReference type="NCBI Taxonomy" id="1156394"/>
    <lineage>
        <taxon>Eukaryota</taxon>
        <taxon>Sar</taxon>
        <taxon>Stramenopiles</taxon>
        <taxon>Oomycota</taxon>
        <taxon>Saprolegniomycetes</taxon>
        <taxon>Saprolegniales</taxon>
        <taxon>Saprolegniaceae</taxon>
        <taxon>Saprolegnia</taxon>
    </lineage>
</organism>
<keyword evidence="3" id="KW-1185">Reference proteome</keyword>
<name>T0SGF0_SAPDV</name>
<dbReference type="EMBL" id="JH767133">
    <property type="protein sequence ID" value="EQC41957.1"/>
    <property type="molecule type" value="Genomic_DNA"/>
</dbReference>
<dbReference type="InParanoid" id="T0SGF0"/>
<dbReference type="VEuPathDB" id="FungiDB:SDRG_00806"/>
<dbReference type="RefSeq" id="XP_008604526.1">
    <property type="nucleotide sequence ID" value="XM_008606304.1"/>
</dbReference>
<gene>
    <name evidence="2" type="ORF">SDRG_00806</name>
</gene>
<reference evidence="2 3" key="1">
    <citation type="submission" date="2012-04" db="EMBL/GenBank/DDBJ databases">
        <title>The Genome Sequence of Saprolegnia declina VS20.</title>
        <authorList>
            <consortium name="The Broad Institute Genome Sequencing Platform"/>
            <person name="Russ C."/>
            <person name="Nusbaum C."/>
            <person name="Tyler B."/>
            <person name="van West P."/>
            <person name="Dieguez-Uribeondo J."/>
            <person name="de Bruijn I."/>
            <person name="Tripathy S."/>
            <person name="Jiang R."/>
            <person name="Young S.K."/>
            <person name="Zeng Q."/>
            <person name="Gargeya S."/>
            <person name="Fitzgerald M."/>
            <person name="Haas B."/>
            <person name="Abouelleil A."/>
            <person name="Alvarado L."/>
            <person name="Arachchi H.M."/>
            <person name="Berlin A."/>
            <person name="Chapman S.B."/>
            <person name="Goldberg J."/>
            <person name="Griggs A."/>
            <person name="Gujja S."/>
            <person name="Hansen M."/>
            <person name="Howarth C."/>
            <person name="Imamovic A."/>
            <person name="Larimer J."/>
            <person name="McCowen C."/>
            <person name="Montmayeur A."/>
            <person name="Murphy C."/>
            <person name="Neiman D."/>
            <person name="Pearson M."/>
            <person name="Priest M."/>
            <person name="Roberts A."/>
            <person name="Saif S."/>
            <person name="Shea T."/>
            <person name="Sisk P."/>
            <person name="Sykes S."/>
            <person name="Wortman J."/>
            <person name="Nusbaum C."/>
            <person name="Birren B."/>
        </authorList>
    </citation>
    <scope>NUCLEOTIDE SEQUENCE [LARGE SCALE GENOMIC DNA]</scope>
    <source>
        <strain evidence="2 3">VS20</strain>
    </source>
</reference>
<sequence>MKALSKSLPQQHAMDVRKSDLDVDLLRALATQHMHFSDDESDGVDSDEDLETILVPRLMWREPTKRVSPAKKRAPHAFAISPNKKPATDDDLGWTFIDKSPTGDHRPRTGAMATLSQSWSMAS</sequence>
<dbReference type="GeneID" id="19941533"/>
<dbReference type="OMA" id="WTFIDKS"/>
<feature type="region of interest" description="Disordered" evidence="1">
    <location>
        <begin position="80"/>
        <end position="123"/>
    </location>
</feature>
<feature type="compositionally biased region" description="Polar residues" evidence="1">
    <location>
        <begin position="114"/>
        <end position="123"/>
    </location>
</feature>